<feature type="region of interest" description="Disordered" evidence="1">
    <location>
        <begin position="1"/>
        <end position="31"/>
    </location>
</feature>
<dbReference type="InterPro" id="IPR052740">
    <property type="entry name" value="CE4"/>
</dbReference>
<protein>
    <submittedName>
        <fullName evidence="4">Polysaccharide deacetylase domain protein</fullName>
    </submittedName>
</protein>
<dbReference type="Proteomes" id="UP000001351">
    <property type="component" value="Chromosome"/>
</dbReference>
<evidence type="ECO:0000256" key="1">
    <source>
        <dbReference type="SAM" id="MobiDB-lite"/>
    </source>
</evidence>
<dbReference type="CDD" id="cd10919">
    <property type="entry name" value="CE4_CDA_like"/>
    <property type="match status" value="1"/>
</dbReference>
<dbReference type="eggNOG" id="COG0726">
    <property type="taxonomic scope" value="Bacteria"/>
</dbReference>
<dbReference type="EMBL" id="AAMD01000197">
    <property type="protein sequence ID" value="EAU62892.1"/>
    <property type="molecule type" value="Genomic_DNA"/>
</dbReference>
<dbReference type="STRING" id="378806.STAUR_7381"/>
<dbReference type="OrthoDB" id="5352625at2"/>
<dbReference type="InterPro" id="IPR002509">
    <property type="entry name" value="NODB_dom"/>
</dbReference>
<organism evidence="4 6">
    <name type="scientific">Stigmatella aurantiaca (strain DW4/3-1)</name>
    <dbReference type="NCBI Taxonomy" id="378806"/>
    <lineage>
        <taxon>Bacteria</taxon>
        <taxon>Pseudomonadati</taxon>
        <taxon>Myxococcota</taxon>
        <taxon>Myxococcia</taxon>
        <taxon>Myxococcales</taxon>
        <taxon>Cystobacterineae</taxon>
        <taxon>Archangiaceae</taxon>
        <taxon>Stigmatella</taxon>
    </lineage>
</organism>
<feature type="compositionally biased region" description="Basic and acidic residues" evidence="1">
    <location>
        <begin position="162"/>
        <end position="176"/>
    </location>
</feature>
<dbReference type="KEGG" id="sur:STAUR_7381"/>
<evidence type="ECO:0000313" key="4">
    <source>
        <dbReference type="EMBL" id="EAU62892.1"/>
    </source>
</evidence>
<gene>
    <name evidence="3" type="ordered locus">STAUR_7381</name>
    <name evidence="4" type="ORF">STIAU_5507</name>
</gene>
<dbReference type="PANTHER" id="PTHR45985:SF3">
    <property type="entry name" value="CHITIN DEACETYLASE-LIKE 4"/>
    <property type="match status" value="1"/>
</dbReference>
<dbReference type="InterPro" id="IPR011330">
    <property type="entry name" value="Glyco_hydro/deAcase_b/a-brl"/>
</dbReference>
<evidence type="ECO:0000313" key="3">
    <source>
        <dbReference type="EMBL" id="ADO75137.1"/>
    </source>
</evidence>
<dbReference type="EMBL" id="CP002271">
    <property type="protein sequence ID" value="ADO75137.1"/>
    <property type="molecule type" value="Genomic_DNA"/>
</dbReference>
<dbReference type="Gene3D" id="3.20.20.370">
    <property type="entry name" value="Glycoside hydrolase/deacetylase"/>
    <property type="match status" value="1"/>
</dbReference>
<dbReference type="HOGENOM" id="CLU_435394_0_0_7"/>
<dbReference type="AlphaFoldDB" id="Q08QY4"/>
<sequence>MSTWSSRFSPHQRAGSGFVGPPPTAPRPRCGPTGWASTPCVHLSGLGPTRTVWVPEGDSSCLFTCGHGSERRGALNWRRRVSNPPLEASGESDPTPVPDGVFVPGEDGVRFEALPPPTPGEVERLLRGVHHRVQRPLRLRSGRATAAISGPPSKSGRGESGAPDRRQACRQERTPRADGGNMLPLPVPPGSSSPRVGITYTGCSDDAHLPLRPRTAWARSLPQGPCPMTSPPGAPYSLALFLLTPALLLACGSGSQGSPPCGNTLAPPTTAYAFTDNVAPSAHPPRGLQPSQVPQFVSISWDDNSREDGMAWALQLAAARKNLDGTPINMTFFMTTKFIARDAITDPKALKKIWREALAAGHEVALHSVTHETSKSADTNRWTEELTGTIDALTKDYDANEEPWDTSLKSGPGLPREPLVGWRTPSLATNDLLMPVLKAHGVWYDSSLEEGFQNDQDGTNFLWPYTLDSGSPGDAFLAARGAQDTKAPITRHAGLWELPVYTFITPPEIRAALKYRVSWFDETNGKITGFDFNLLTHSMFQMNKAEFLATLKYTLDQRLRGNRAPFLITLHSDYYSPEFTYAPKITSAERRAAIEEFLDYALSKPEVRVRSYKEIFDWMRSPAAMECH</sequence>
<reference evidence="4 6" key="1">
    <citation type="submission" date="2006-04" db="EMBL/GenBank/DDBJ databases">
        <authorList>
            <person name="Nierman W.C."/>
        </authorList>
    </citation>
    <scope>NUCLEOTIDE SEQUENCE [LARGE SCALE GENOMIC DNA]</scope>
    <source>
        <strain evidence="4 6">DW4/3-1</strain>
    </source>
</reference>
<dbReference type="Pfam" id="PF01522">
    <property type="entry name" value="Polysacc_deac_1"/>
    <property type="match status" value="1"/>
</dbReference>
<name>Q08QY4_STIAD</name>
<evidence type="ECO:0000313" key="5">
    <source>
        <dbReference type="Proteomes" id="UP000001351"/>
    </source>
</evidence>
<dbReference type="GO" id="GO:0016810">
    <property type="term" value="F:hydrolase activity, acting on carbon-nitrogen (but not peptide) bonds"/>
    <property type="evidence" value="ECO:0007669"/>
    <property type="project" value="InterPro"/>
</dbReference>
<dbReference type="SUPFAM" id="SSF88713">
    <property type="entry name" value="Glycoside hydrolase/deacetylase"/>
    <property type="match status" value="1"/>
</dbReference>
<evidence type="ECO:0000259" key="2">
    <source>
        <dbReference type="Pfam" id="PF01522"/>
    </source>
</evidence>
<dbReference type="GO" id="GO:0005975">
    <property type="term" value="P:carbohydrate metabolic process"/>
    <property type="evidence" value="ECO:0007669"/>
    <property type="project" value="InterPro"/>
</dbReference>
<feature type="domain" description="NodB homology" evidence="2">
    <location>
        <begin position="317"/>
        <end position="395"/>
    </location>
</feature>
<reference evidence="3 5" key="2">
    <citation type="journal article" date="2011" name="Mol. Biol. Evol.">
        <title>Comparative genomic analysis of fruiting body formation in Myxococcales.</title>
        <authorList>
            <person name="Huntley S."/>
            <person name="Hamann N."/>
            <person name="Wegener-Feldbrugge S."/>
            <person name="Treuner-Lange A."/>
            <person name="Kube M."/>
            <person name="Reinhardt R."/>
            <person name="Klages S."/>
            <person name="Muller R."/>
            <person name="Ronning C.M."/>
            <person name="Nierman W.C."/>
            <person name="Sogaard-Andersen L."/>
        </authorList>
    </citation>
    <scope>NUCLEOTIDE SEQUENCE [LARGE SCALE GENOMIC DNA]</scope>
    <source>
        <strain evidence="3 5">DW4/3-1</strain>
    </source>
</reference>
<proteinExistence type="predicted"/>
<keyword evidence="5" id="KW-1185">Reference proteome</keyword>
<dbReference type="Proteomes" id="UP000032702">
    <property type="component" value="Unassembled WGS sequence"/>
</dbReference>
<accession>Q08QY4</accession>
<feature type="region of interest" description="Disordered" evidence="1">
    <location>
        <begin position="133"/>
        <end position="193"/>
    </location>
</feature>
<dbReference type="PANTHER" id="PTHR45985">
    <property type="match status" value="1"/>
</dbReference>
<evidence type="ECO:0000313" key="6">
    <source>
        <dbReference type="Proteomes" id="UP000032702"/>
    </source>
</evidence>